<dbReference type="InterPro" id="IPR036156">
    <property type="entry name" value="Beta-gal/glucu_dom_sf"/>
</dbReference>
<dbReference type="SUPFAM" id="SSF49303">
    <property type="entry name" value="beta-Galactosidase/glucuronidase domain"/>
    <property type="match status" value="1"/>
</dbReference>
<proteinExistence type="inferred from homology"/>
<evidence type="ECO:0000313" key="7">
    <source>
        <dbReference type="EMBL" id="ALL53566.1"/>
    </source>
</evidence>
<feature type="domain" description="Glycoside hydrolase family 2 immunoglobulin-like beta-sandwich" evidence="4">
    <location>
        <begin position="254"/>
        <end position="361"/>
    </location>
</feature>
<dbReference type="PANTHER" id="PTHR42732:SF1">
    <property type="entry name" value="BETA-MANNOSIDASE"/>
    <property type="match status" value="1"/>
</dbReference>
<dbReference type="EMBL" id="KP867044">
    <property type="protein sequence ID" value="ALL53566.1"/>
    <property type="molecule type" value="Genomic_DNA"/>
</dbReference>
<sequence>MAGKDFFMDIAMTRHPLSDQVKEVKPAERPDIKFRKADIPYNDYQYAQKLTYEERLKLFHEELKRQRAYYLPFMRDLSGFCNNTKKVTELKEFEFRYVDENECFTDKNRDDVQWEKVTIPDYRGPADENGRWTAYYRCRFKAEKPDEQHRVVLHFQSVDYKAVIYVNGNYAGSHEGFFAPFDIDITKYLKDENELVIECHNDYTILGTGPILDGDKIYAATGPGWDDPYSGWHHCPAGAGIIGKVTVETRPVYYIDDIFVRPDIDNDMAEIRIGVMNYLPTYALDYTMSVSLVPKNHEGEPIGYNEEKVYSIGVGKNEYRFWIPVKNYKLWEPDEPYLYAAIVQLKKDGRVISESMGTFGMKKFISDENSSPKGKFYFNNRPIVLRGANEMGHLQQCVMKGDFDQLIDDILIAKICNINYYRITQRPVQEEIYDYMDMLGMMHQCDLPLFGFLRRNQFSEAIRQTVEMEHLIRRHVSTIMVTFINEPMCIRKTNDPNDKYSKRYNYKGHRHLFRDELEAFFAAARKAIYTENPDRVIKNAEGDYDPPTAEGMPDFHTYTMWYTNHGQPIGKLMKGYMPPVKPGWMVGCGEYGAEGLDNENIILERYPKEWIIPDENGNWYPDKIVRAQTHSVHGDWYREQNNISDWVKASQYHQAIATKLMTDSFRRRADIINHTAIHLLIDAWPSGWMKALVCCDRIPKPAYFAYMDALEPVRVNLYTPRRYAYDYEIIPVEAWLLNDTSKTVEGRIVIHVYCENGKPVSSYELNSGVDAANARCAGIAEISFVPVEKETDFIVEAVLLDTDGRFINGEYIRVKVYPGKKTSKVYPAEAFGQKGERILGELGISPALQKGSCGICADPDDKRVLLSFLDRVQEGMKGILILPNEEIRVPELKVSTKSCGGVFYASGKDSYEDYHFYMLYNADKDYIDFTGEYTIESEIPGENLVYTYSKSGFDGNRGAKKHLPFVKKIRYGKGDLYLISICLEGRLRCNPNLDKFLLDLMEN</sequence>
<keyword evidence="3" id="KW-0326">Glycosidase</keyword>
<dbReference type="GO" id="GO:0005975">
    <property type="term" value="P:carbohydrate metabolic process"/>
    <property type="evidence" value="ECO:0007669"/>
    <property type="project" value="InterPro"/>
</dbReference>
<evidence type="ECO:0000256" key="3">
    <source>
        <dbReference type="ARBA" id="ARBA00023295"/>
    </source>
</evidence>
<dbReference type="Pfam" id="PF22666">
    <property type="entry name" value="Glyco_hydro_2_N2"/>
    <property type="match status" value="1"/>
</dbReference>
<dbReference type="Gene3D" id="2.60.40.10">
    <property type="entry name" value="Immunoglobulins"/>
    <property type="match status" value="1"/>
</dbReference>
<dbReference type="PANTHER" id="PTHR42732">
    <property type="entry name" value="BETA-GALACTOSIDASE"/>
    <property type="match status" value="1"/>
</dbReference>
<evidence type="ECO:0000256" key="2">
    <source>
        <dbReference type="ARBA" id="ARBA00022801"/>
    </source>
</evidence>
<dbReference type="Pfam" id="PF02836">
    <property type="entry name" value="Glyco_hydro_2_C"/>
    <property type="match status" value="1"/>
</dbReference>
<evidence type="ECO:0000256" key="1">
    <source>
        <dbReference type="ARBA" id="ARBA00007401"/>
    </source>
</evidence>
<dbReference type="GO" id="GO:0004553">
    <property type="term" value="F:hydrolase activity, hydrolyzing O-glycosyl compounds"/>
    <property type="evidence" value="ECO:0007669"/>
    <property type="project" value="InterPro"/>
</dbReference>
<evidence type="ECO:0000259" key="4">
    <source>
        <dbReference type="Pfam" id="PF00703"/>
    </source>
</evidence>
<comment type="similarity">
    <text evidence="1">Belongs to the glycosyl hydrolase 2 family.</text>
</comment>
<feature type="domain" description="Glycoside hydrolase family 2 catalytic" evidence="5">
    <location>
        <begin position="373"/>
        <end position="457"/>
    </location>
</feature>
<dbReference type="InterPro" id="IPR008979">
    <property type="entry name" value="Galactose-bd-like_sf"/>
</dbReference>
<dbReference type="InterPro" id="IPR051913">
    <property type="entry name" value="GH2_Domain-Containing"/>
</dbReference>
<dbReference type="Gene3D" id="2.60.120.260">
    <property type="entry name" value="Galactose-binding domain-like"/>
    <property type="match status" value="1"/>
</dbReference>
<organism evidence="7">
    <name type="scientific">uncultured firmicutes bacterium contig_31</name>
    <dbReference type="NCBI Taxonomy" id="1643554"/>
    <lineage>
        <taxon>Bacteria</taxon>
        <taxon>Bacillati</taxon>
        <taxon>Bacillota</taxon>
        <taxon>environmental samples</taxon>
    </lineage>
</organism>
<dbReference type="Pfam" id="PF00703">
    <property type="entry name" value="Glyco_hydro_2"/>
    <property type="match status" value="1"/>
</dbReference>
<dbReference type="InterPro" id="IPR017853">
    <property type="entry name" value="GH"/>
</dbReference>
<reference evidence="7" key="1">
    <citation type="submission" date="2015-02" db="EMBL/GenBank/DDBJ databases">
        <authorList>
            <person name="Chooi Y.-H."/>
        </authorList>
    </citation>
    <scope>NUCLEOTIDE SEQUENCE</scope>
</reference>
<dbReference type="Gene3D" id="3.20.20.80">
    <property type="entry name" value="Glycosidases"/>
    <property type="match status" value="1"/>
</dbReference>
<evidence type="ECO:0000259" key="5">
    <source>
        <dbReference type="Pfam" id="PF02836"/>
    </source>
</evidence>
<dbReference type="InterPro" id="IPR006102">
    <property type="entry name" value="Ig-like_GH2"/>
</dbReference>
<dbReference type="InterPro" id="IPR013783">
    <property type="entry name" value="Ig-like_fold"/>
</dbReference>
<protein>
    <submittedName>
        <fullName evidence="7">Uncharacterized protein</fullName>
    </submittedName>
</protein>
<evidence type="ECO:0000259" key="6">
    <source>
        <dbReference type="Pfam" id="PF22666"/>
    </source>
</evidence>
<dbReference type="SUPFAM" id="SSF51445">
    <property type="entry name" value="(Trans)glycosidases"/>
    <property type="match status" value="1"/>
</dbReference>
<dbReference type="InterPro" id="IPR006103">
    <property type="entry name" value="Glyco_hydro_2_cat"/>
</dbReference>
<dbReference type="AlphaFoldDB" id="A0A141GND8"/>
<dbReference type="SUPFAM" id="SSF49785">
    <property type="entry name" value="Galactose-binding domain-like"/>
    <property type="match status" value="1"/>
</dbReference>
<name>A0A141GND8_9FIRM</name>
<keyword evidence="2" id="KW-0378">Hydrolase</keyword>
<accession>A0A141GND8</accession>
<feature type="domain" description="Beta-mannosidase-like galactose-binding" evidence="6">
    <location>
        <begin position="133"/>
        <end position="203"/>
    </location>
</feature>
<dbReference type="InterPro" id="IPR054593">
    <property type="entry name" value="Beta-mannosidase-like_N2"/>
</dbReference>